<dbReference type="SUPFAM" id="SSF48452">
    <property type="entry name" value="TPR-like"/>
    <property type="match status" value="1"/>
</dbReference>
<evidence type="ECO:0000256" key="2">
    <source>
        <dbReference type="ARBA" id="ARBA00022803"/>
    </source>
</evidence>
<dbReference type="SMART" id="SM00028">
    <property type="entry name" value="TPR"/>
    <property type="match status" value="3"/>
</dbReference>
<dbReference type="InterPro" id="IPR019734">
    <property type="entry name" value="TPR_rpt"/>
</dbReference>
<keyword evidence="2 3" id="KW-0802">TPR repeat</keyword>
<feature type="region of interest" description="Disordered" evidence="4">
    <location>
        <begin position="85"/>
        <end position="105"/>
    </location>
</feature>
<dbReference type="Proteomes" id="UP000528322">
    <property type="component" value="Unassembled WGS sequence"/>
</dbReference>
<reference evidence="5 6" key="1">
    <citation type="submission" date="2020-08" db="EMBL/GenBank/DDBJ databases">
        <title>Genomic Encyclopedia of Type Strains, Phase IV (KMG-IV): sequencing the most valuable type-strain genomes for metagenomic binning, comparative biology and taxonomic classification.</title>
        <authorList>
            <person name="Goeker M."/>
        </authorList>
    </citation>
    <scope>NUCLEOTIDE SEQUENCE [LARGE SCALE GENOMIC DNA]</scope>
    <source>
        <strain evidence="5 6">DSM 22071</strain>
    </source>
</reference>
<proteinExistence type="predicted"/>
<dbReference type="PANTHER" id="PTHR45586:SF1">
    <property type="entry name" value="LIPOPOLYSACCHARIDE ASSEMBLY PROTEIN B"/>
    <property type="match status" value="1"/>
</dbReference>
<dbReference type="AlphaFoldDB" id="A0A7W8DGQ3"/>
<dbReference type="Gene3D" id="1.25.40.10">
    <property type="entry name" value="Tetratricopeptide repeat domain"/>
    <property type="match status" value="1"/>
</dbReference>
<dbReference type="InterPro" id="IPR011990">
    <property type="entry name" value="TPR-like_helical_dom_sf"/>
</dbReference>
<name>A0A7W8DGQ3_9BACT</name>
<evidence type="ECO:0000313" key="5">
    <source>
        <dbReference type="EMBL" id="MBB5021602.1"/>
    </source>
</evidence>
<feature type="repeat" description="TPR" evidence="3">
    <location>
        <begin position="112"/>
        <end position="145"/>
    </location>
</feature>
<accession>A0A7W8DGQ3</accession>
<dbReference type="InterPro" id="IPR051012">
    <property type="entry name" value="CellSynth/LPSAsmb/PSIAsmb"/>
</dbReference>
<dbReference type="RefSeq" id="WP_183730574.1">
    <property type="nucleotide sequence ID" value="NZ_JACHID010000004.1"/>
</dbReference>
<dbReference type="PROSITE" id="PS50005">
    <property type="entry name" value="TPR"/>
    <property type="match status" value="1"/>
</dbReference>
<evidence type="ECO:0000256" key="1">
    <source>
        <dbReference type="ARBA" id="ARBA00022737"/>
    </source>
</evidence>
<keyword evidence="6" id="KW-1185">Reference proteome</keyword>
<sequence>MDRKDKIRVLGLILFFVLSVLLAAKWDVVIDFFGGGGYAFIEHHVSKSPEEIVASMHIPEHLKKDSEAADDDGQRESFFSLDQFRRQGAAPPEASSETEDESRDQLHDPATAHAYMQKAEEHERTGEYREAMEAYRDSLRYNSDNTEAYYRFAIIAFDLGSRSDAVSSMAHAVQREPDKVAYRITYARMLAQTQQRAEARAQLQEALRLDPGNRTASTILRTLER</sequence>
<dbReference type="EMBL" id="JACHID010000004">
    <property type="protein sequence ID" value="MBB5021602.1"/>
    <property type="molecule type" value="Genomic_DNA"/>
</dbReference>
<evidence type="ECO:0000313" key="6">
    <source>
        <dbReference type="Proteomes" id="UP000528322"/>
    </source>
</evidence>
<protein>
    <submittedName>
        <fullName evidence="5">Tetratricopeptide (TPR) repeat protein</fullName>
    </submittedName>
</protein>
<keyword evidence="1" id="KW-0677">Repeat</keyword>
<dbReference type="PANTHER" id="PTHR45586">
    <property type="entry name" value="TPR REPEAT-CONTAINING PROTEIN PA4667"/>
    <property type="match status" value="1"/>
</dbReference>
<evidence type="ECO:0000256" key="3">
    <source>
        <dbReference type="PROSITE-ProRule" id="PRU00339"/>
    </source>
</evidence>
<dbReference type="Pfam" id="PF13181">
    <property type="entry name" value="TPR_8"/>
    <property type="match status" value="1"/>
</dbReference>
<evidence type="ECO:0000256" key="4">
    <source>
        <dbReference type="SAM" id="MobiDB-lite"/>
    </source>
</evidence>
<comment type="caution">
    <text evidence="5">The sequence shown here is derived from an EMBL/GenBank/DDBJ whole genome shotgun (WGS) entry which is preliminary data.</text>
</comment>
<gene>
    <name evidence="5" type="ORF">HNR37_000914</name>
</gene>
<organism evidence="5 6">
    <name type="scientific">Desulfurispira natronophila</name>
    <dbReference type="NCBI Taxonomy" id="682562"/>
    <lineage>
        <taxon>Bacteria</taxon>
        <taxon>Pseudomonadati</taxon>
        <taxon>Chrysiogenota</taxon>
        <taxon>Chrysiogenia</taxon>
        <taxon>Chrysiogenales</taxon>
        <taxon>Chrysiogenaceae</taxon>
        <taxon>Desulfurispira</taxon>
    </lineage>
</organism>